<evidence type="ECO:0000256" key="12">
    <source>
        <dbReference type="ARBA" id="ARBA00041199"/>
    </source>
</evidence>
<evidence type="ECO:0000256" key="6">
    <source>
        <dbReference type="ARBA" id="ARBA00022741"/>
    </source>
</evidence>
<sequence>MPLICLRDIKKHYGGVNGAPKVAILHGIDLDIGTGEFVAIVGASGSGKSTLMHILGCLDPPSSGQYLFNGEDIATLDSDQLAALRREAFGFVFQAYHLIPTESARENVEVPAIYAGMNETVRQVRATELLQRLGLGERLDNRPSQLSGGQQQRVSIARALINGGHIILADEPTGALDNNTGEEVMNLLSDLAAQGHTVILITHDYKVAAQAQRVIDIQDGRIVSDSQDRHEDTREHNHRRPTGDALLPRSNPSNPHAIALIWDELRDACRAAWRVLRINRARTLLTLLGIIIGVASVVVMLAVGEGAKRQVMTEMNAMGPNMLYVSSTVPDNGGPRGVITEEDIAAMAQLPDVLRVMPILRDPALVRFGDISRRYEILATNEVMPAINRWPVAQGRFYSAEENRNVAPVAVLGYGVYQQFFPQGANPLGLQVLIKDAPYEIIGVMAEKGAESGYSYHDERLYLPRRTGMVRVFPAQRNESYIQLEALSSDQVDRLEQQLKTLLLERHGRDDFRVSSNAARLQAELATRNSMTLMLVLIAAISLLVGGIGVMNVMLMTVRERVREIGIRMATGARQQDILRQFVTEAALVSLLGGAIGAALSLAIIIVLDLAEVPVAPSLSALLGAIFCAMTTGIIFGLIPARQAARLNPVDALSGE</sequence>
<evidence type="ECO:0000256" key="4">
    <source>
        <dbReference type="ARBA" id="ARBA00022519"/>
    </source>
</evidence>
<dbReference type="InterPro" id="IPR003838">
    <property type="entry name" value="ABC3_permease_C"/>
</dbReference>
<evidence type="ECO:0000256" key="3">
    <source>
        <dbReference type="ARBA" id="ARBA00022475"/>
    </source>
</evidence>
<dbReference type="InterPro" id="IPR003593">
    <property type="entry name" value="AAA+_ATPase"/>
</dbReference>
<evidence type="ECO:0000256" key="5">
    <source>
        <dbReference type="ARBA" id="ARBA00022692"/>
    </source>
</evidence>
<dbReference type="Proteomes" id="UP001620597">
    <property type="component" value="Unassembled WGS sequence"/>
</dbReference>
<keyword evidence="8" id="KW-1278">Translocase</keyword>
<name>A0ABW8NFR3_9GAMM</name>
<dbReference type="InterPro" id="IPR027417">
    <property type="entry name" value="P-loop_NTPase"/>
</dbReference>
<feature type="transmembrane region" description="Helical" evidence="14">
    <location>
        <begin position="531"/>
        <end position="555"/>
    </location>
</feature>
<evidence type="ECO:0000256" key="13">
    <source>
        <dbReference type="SAM" id="MobiDB-lite"/>
    </source>
</evidence>
<feature type="region of interest" description="Disordered" evidence="13">
    <location>
        <begin position="222"/>
        <end position="249"/>
    </location>
</feature>
<keyword evidence="17" id="KW-1185">Reference proteome</keyword>
<evidence type="ECO:0000313" key="17">
    <source>
        <dbReference type="Proteomes" id="UP001620597"/>
    </source>
</evidence>
<keyword evidence="7" id="KW-0067">ATP-binding</keyword>
<keyword evidence="5 14" id="KW-0812">Transmembrane</keyword>
<dbReference type="SUPFAM" id="SSF52540">
    <property type="entry name" value="P-loop containing nucleoside triphosphate hydrolases"/>
    <property type="match status" value="1"/>
</dbReference>
<feature type="transmembrane region" description="Helical" evidence="14">
    <location>
        <begin position="586"/>
        <end position="607"/>
    </location>
</feature>
<feature type="domain" description="ABC transporter" evidence="15">
    <location>
        <begin position="4"/>
        <end position="244"/>
    </location>
</feature>
<dbReference type="InterPro" id="IPR003439">
    <property type="entry name" value="ABC_transporter-like_ATP-bd"/>
</dbReference>
<organism evidence="16 17">
    <name type="scientific">Oceanobacter antarcticus</name>
    <dbReference type="NCBI Taxonomy" id="3133425"/>
    <lineage>
        <taxon>Bacteria</taxon>
        <taxon>Pseudomonadati</taxon>
        <taxon>Pseudomonadota</taxon>
        <taxon>Gammaproteobacteria</taxon>
        <taxon>Oceanospirillales</taxon>
        <taxon>Oceanospirillaceae</taxon>
        <taxon>Oceanobacter</taxon>
    </lineage>
</organism>
<dbReference type="PROSITE" id="PS50893">
    <property type="entry name" value="ABC_TRANSPORTER_2"/>
    <property type="match status" value="1"/>
</dbReference>
<dbReference type="Gene3D" id="3.40.50.300">
    <property type="entry name" value="P-loop containing nucleotide triphosphate hydrolases"/>
    <property type="match status" value="1"/>
</dbReference>
<dbReference type="RefSeq" id="WP_416205163.1">
    <property type="nucleotide sequence ID" value="NZ_JBBKTX010000005.1"/>
</dbReference>
<dbReference type="EMBL" id="JBBKTX010000005">
    <property type="protein sequence ID" value="MFK4751784.1"/>
    <property type="molecule type" value="Genomic_DNA"/>
</dbReference>
<protein>
    <recommendedName>
        <fullName evidence="12">Pyoverdine export ATP-binding/permease protein PvdT</fullName>
    </recommendedName>
</protein>
<dbReference type="PANTHER" id="PTHR30572">
    <property type="entry name" value="MEMBRANE COMPONENT OF TRANSPORTER-RELATED"/>
    <property type="match status" value="1"/>
</dbReference>
<evidence type="ECO:0000256" key="8">
    <source>
        <dbReference type="ARBA" id="ARBA00022967"/>
    </source>
</evidence>
<comment type="caution">
    <text evidence="16">The sequence shown here is derived from an EMBL/GenBank/DDBJ whole genome shotgun (WGS) entry which is preliminary data.</text>
</comment>
<evidence type="ECO:0000256" key="9">
    <source>
        <dbReference type="ARBA" id="ARBA00022989"/>
    </source>
</evidence>
<proteinExistence type="inferred from homology"/>
<feature type="transmembrane region" description="Helical" evidence="14">
    <location>
        <begin position="284"/>
        <end position="303"/>
    </location>
</feature>
<reference evidence="16 17" key="1">
    <citation type="submission" date="2024-03" db="EMBL/GenBank/DDBJ databases">
        <title>High-quality draft genome sequence of Oceanobacter sp. wDCs-4.</title>
        <authorList>
            <person name="Dong C."/>
        </authorList>
    </citation>
    <scope>NUCLEOTIDE SEQUENCE [LARGE SCALE GENOMIC DNA]</scope>
    <source>
        <strain evidence="17">wDCs-4</strain>
    </source>
</reference>
<evidence type="ECO:0000256" key="7">
    <source>
        <dbReference type="ARBA" id="ARBA00022840"/>
    </source>
</evidence>
<keyword evidence="2" id="KW-0813">Transport</keyword>
<keyword evidence="6" id="KW-0547">Nucleotide-binding</keyword>
<dbReference type="Pfam" id="PF12704">
    <property type="entry name" value="MacB_PCD"/>
    <property type="match status" value="1"/>
</dbReference>
<evidence type="ECO:0000256" key="11">
    <source>
        <dbReference type="ARBA" id="ARBA00038388"/>
    </source>
</evidence>
<gene>
    <name evidence="16" type="ORF">WG929_05090</name>
</gene>
<evidence type="ECO:0000313" key="16">
    <source>
        <dbReference type="EMBL" id="MFK4751784.1"/>
    </source>
</evidence>
<dbReference type="InterPro" id="IPR050250">
    <property type="entry name" value="Macrolide_Exporter_MacB"/>
</dbReference>
<evidence type="ECO:0000259" key="15">
    <source>
        <dbReference type="PROSITE" id="PS50893"/>
    </source>
</evidence>
<dbReference type="PROSITE" id="PS00211">
    <property type="entry name" value="ABC_TRANSPORTER_1"/>
    <property type="match status" value="1"/>
</dbReference>
<evidence type="ECO:0000256" key="2">
    <source>
        <dbReference type="ARBA" id="ARBA00022448"/>
    </source>
</evidence>
<dbReference type="InterPro" id="IPR025857">
    <property type="entry name" value="MacB_PCD"/>
</dbReference>
<feature type="compositionally biased region" description="Basic and acidic residues" evidence="13">
    <location>
        <begin position="226"/>
        <end position="235"/>
    </location>
</feature>
<dbReference type="SMART" id="SM00382">
    <property type="entry name" value="AAA"/>
    <property type="match status" value="1"/>
</dbReference>
<evidence type="ECO:0000256" key="14">
    <source>
        <dbReference type="SAM" id="Phobius"/>
    </source>
</evidence>
<evidence type="ECO:0000256" key="1">
    <source>
        <dbReference type="ARBA" id="ARBA00004429"/>
    </source>
</evidence>
<dbReference type="CDD" id="cd03255">
    <property type="entry name" value="ABC_MJ0796_LolCDE_FtsE"/>
    <property type="match status" value="1"/>
</dbReference>
<dbReference type="PANTHER" id="PTHR30572:SF14">
    <property type="entry name" value="MACROLIDE EXPORT ATP-BINDING_PERMEASE PROTEIN MACB"/>
    <property type="match status" value="1"/>
</dbReference>
<dbReference type="Pfam" id="PF02687">
    <property type="entry name" value="FtsX"/>
    <property type="match status" value="1"/>
</dbReference>
<keyword evidence="3" id="KW-1003">Cell membrane</keyword>
<accession>A0ABW8NFR3</accession>
<keyword evidence="4" id="KW-0997">Cell inner membrane</keyword>
<comment type="subcellular location">
    <subcellularLocation>
        <location evidence="1">Cell inner membrane</location>
        <topology evidence="1">Multi-pass membrane protein</topology>
    </subcellularLocation>
</comment>
<dbReference type="InterPro" id="IPR017911">
    <property type="entry name" value="MacB-like_ATP-bd"/>
</dbReference>
<comment type="similarity">
    <text evidence="11">Belongs to the ABC transporter superfamily. Macrolide exporter (TC 3.A.1.122) family.</text>
</comment>
<evidence type="ECO:0000256" key="10">
    <source>
        <dbReference type="ARBA" id="ARBA00023136"/>
    </source>
</evidence>
<dbReference type="Pfam" id="PF00005">
    <property type="entry name" value="ABC_tran"/>
    <property type="match status" value="1"/>
</dbReference>
<feature type="transmembrane region" description="Helical" evidence="14">
    <location>
        <begin position="619"/>
        <end position="639"/>
    </location>
</feature>
<dbReference type="InterPro" id="IPR017871">
    <property type="entry name" value="ABC_transporter-like_CS"/>
</dbReference>
<keyword evidence="9 14" id="KW-1133">Transmembrane helix</keyword>
<keyword evidence="10 14" id="KW-0472">Membrane</keyword>